<dbReference type="GO" id="GO:0004439">
    <property type="term" value="F:phosphatidylinositol-4,5-bisphosphate 5-phosphatase activity"/>
    <property type="evidence" value="ECO:0007669"/>
    <property type="project" value="TreeGrafter"/>
</dbReference>
<dbReference type="InterPro" id="IPR036691">
    <property type="entry name" value="Endo/exonu/phosph_ase_sf"/>
</dbReference>
<feature type="compositionally biased region" description="Basic and acidic residues" evidence="10">
    <location>
        <begin position="1"/>
        <end position="16"/>
    </location>
</feature>
<evidence type="ECO:0000256" key="8">
    <source>
        <dbReference type="ARBA" id="ARBA00022842"/>
    </source>
</evidence>
<dbReference type="InterPro" id="IPR046985">
    <property type="entry name" value="IP5"/>
</dbReference>
<dbReference type="Pfam" id="PF22669">
    <property type="entry name" value="Exo_endo_phos2"/>
    <property type="match status" value="1"/>
</dbReference>
<feature type="compositionally biased region" description="Low complexity" evidence="10">
    <location>
        <begin position="1114"/>
        <end position="1126"/>
    </location>
</feature>
<dbReference type="EnsemblPlants" id="Kaladp0250s0005.1.v1.1">
    <property type="protein sequence ID" value="Kaladp0250s0005.1.v1.1"/>
    <property type="gene ID" value="Kaladp0250s0005.v1.1"/>
</dbReference>
<dbReference type="GO" id="GO:0009846">
    <property type="term" value="P:pollen germination"/>
    <property type="evidence" value="ECO:0007669"/>
    <property type="project" value="UniProtKB-ARBA"/>
</dbReference>
<dbReference type="SMART" id="SM00128">
    <property type="entry name" value="IPPc"/>
    <property type="match status" value="1"/>
</dbReference>
<dbReference type="FunFam" id="3.60.10.10:FF:000011">
    <property type="entry name" value="Type II inositol polyphosphate 5-phosphatase 15"/>
    <property type="match status" value="1"/>
</dbReference>
<proteinExistence type="inferred from homology"/>
<evidence type="ECO:0000256" key="2">
    <source>
        <dbReference type="ARBA" id="ARBA00010768"/>
    </source>
</evidence>
<dbReference type="PANTHER" id="PTHR11200">
    <property type="entry name" value="INOSITOL 5-PHOSPHATASE"/>
    <property type="match status" value="1"/>
</dbReference>
<reference evidence="12" key="1">
    <citation type="submission" date="2021-01" db="UniProtKB">
        <authorList>
            <consortium name="EnsemblPlants"/>
        </authorList>
    </citation>
    <scope>IDENTIFICATION</scope>
</reference>
<sequence>MDESSSRMEDDDRDAIVVKAPISSSNTTALGPHPPRKANSLNQAHRHPAGAERRRQRQARNHSLDEEQISKNITYGGGDTSDEDDFYPFSTPAAAAPSEPFAAGPAASLSHKFDQTVTVEDEVLHVLPEVIAAGGGAGIFRVPTRAAVHPGRPTCVELRPHPLKETQAGKFVRTMGCTETQLWVGMECGVRVWELANIFEPGSGLGGRIRRGDEEAAPFIESVNTPPIHCLVVDSGNKLVWTGHKDGKIRSWKMDQNFDDNAPFKEGLSWQAHRGPVLAMVITSYGDLWSGSENGIIKIWPWESMEKSLSLSSEERHMAALLVERSGVDLKTQVTVNGVCNISSQDVKFLLADKVRGKVWCANTASFSLWDARTGELRKVFNVEGMAENRVDVPSGQEQSSVEDEMKVKFVSSSKKEKPQGFLQRSRNAIMGAADAVRRVATKGTGAFVAEDQKKTESLAITPDGTIWSGTGSGLIVQWDGNGTRVKDLTHYSCAVLCFCVVGTKIYVGYSSGLIQVLDFEGNLITGWVAHSSPLLKLCVGTTYIYSIASHGGIRGWNLSSPGPIDNIVRTEVAAKEAVYTRKDNIKVLIGTWNVAQGKPPIESLKMWLGSAASDVGIVVVGLQELEMGAGFLAMSAAKESVGSGLEGSTIGQIWLDAIGKALDEGTTFERMGSRQLAALVIGLWVRKTIRTHVGDIDAGVVACGLGRTIGNKGGVGLRMRVYDRIMCFVNCHLAAHLEAVNRRNADFDHIYRNLSFRQQPNLLNTAAATAATSVTISRPPNVNSNQEEPRPELADADMVVFLGDFNYRLHSISYDEARDFVSQRCFDWLREKDQLRAEMKAGKVFHGMREAVIRFPPTYKFEKHQPGLGGYDSGEKKRIPAWCDRIIYRDNKSAAATECSLECPVAASVILYEACMEVTDSDHKPVRCKIYANIAHVDRSVRRQELGDIINSNEQIRSILDELRQVPEIAVSTNNMSLQNQEATTLRITNKSVKDRAVFHIICEGQVVVKEDGEASADLRPRGSFGFPRWLEVTPTAGVIEPDRSMEVSVHHQEMQSTDESGDGIPQSWWSEDTRDKKVILGITVQGSCSVVSRSQQIHVHYCFSGKTGRVNSSKSSSSSSKKYSQAPSTALNSDDPAAHPKASN</sequence>
<organism evidence="12 13">
    <name type="scientific">Kalanchoe fedtschenkoi</name>
    <name type="common">Lavender scallops</name>
    <name type="synonym">South American air plant</name>
    <dbReference type="NCBI Taxonomy" id="63787"/>
    <lineage>
        <taxon>Eukaryota</taxon>
        <taxon>Viridiplantae</taxon>
        <taxon>Streptophyta</taxon>
        <taxon>Embryophyta</taxon>
        <taxon>Tracheophyta</taxon>
        <taxon>Spermatophyta</taxon>
        <taxon>Magnoliopsida</taxon>
        <taxon>eudicotyledons</taxon>
        <taxon>Gunneridae</taxon>
        <taxon>Pentapetalae</taxon>
        <taxon>Saxifragales</taxon>
        <taxon>Crassulaceae</taxon>
        <taxon>Kalanchoe</taxon>
    </lineage>
</organism>
<evidence type="ECO:0000313" key="13">
    <source>
        <dbReference type="Proteomes" id="UP000594263"/>
    </source>
</evidence>
<dbReference type="InterPro" id="IPR056455">
    <property type="entry name" value="Ig-like_IP5PC_F"/>
</dbReference>
<dbReference type="InterPro" id="IPR056454">
    <property type="entry name" value="Beta-prop_IP5PC_F"/>
</dbReference>
<dbReference type="InterPro" id="IPR001680">
    <property type="entry name" value="WD40_rpt"/>
</dbReference>
<feature type="domain" description="Inositol polyphosphate-related phosphatase" evidence="11">
    <location>
        <begin position="584"/>
        <end position="939"/>
    </location>
</feature>
<dbReference type="Gene3D" id="2.130.10.10">
    <property type="entry name" value="YVTN repeat-like/Quinoprotein amine dehydrogenase"/>
    <property type="match status" value="1"/>
</dbReference>
<dbReference type="Gene3D" id="3.60.10.10">
    <property type="entry name" value="Endonuclease/exonuclease/phosphatase"/>
    <property type="match status" value="1"/>
</dbReference>
<evidence type="ECO:0000313" key="12">
    <source>
        <dbReference type="EnsemblPlants" id="Kaladp0250s0005.1.v1.1"/>
    </source>
</evidence>
<feature type="region of interest" description="Disordered" evidence="10">
    <location>
        <begin position="1109"/>
        <end position="1146"/>
    </location>
</feature>
<evidence type="ECO:0000256" key="1">
    <source>
        <dbReference type="ARBA" id="ARBA00001946"/>
    </source>
</evidence>
<dbReference type="Pfam" id="PF23755">
    <property type="entry name" value="Ig-like_IP5PC_F"/>
    <property type="match status" value="1"/>
</dbReference>
<keyword evidence="5" id="KW-0479">Metal-binding</keyword>
<dbReference type="Proteomes" id="UP000594263">
    <property type="component" value="Unplaced"/>
</dbReference>
<keyword evidence="9" id="KW-0832">Ubl conjugation</keyword>
<comment type="similarity">
    <text evidence="2">Belongs to the inositol polyphosphate 5-phosphatase family.</text>
</comment>
<keyword evidence="6" id="KW-0677">Repeat</keyword>
<feature type="compositionally biased region" description="Low complexity" evidence="10">
    <location>
        <begin position="87"/>
        <end position="105"/>
    </location>
</feature>
<feature type="region of interest" description="Disordered" evidence="10">
    <location>
        <begin position="1"/>
        <end position="105"/>
    </location>
</feature>
<dbReference type="CDD" id="cd09074">
    <property type="entry name" value="INPP5c"/>
    <property type="match status" value="1"/>
</dbReference>
<evidence type="ECO:0000256" key="9">
    <source>
        <dbReference type="ARBA" id="ARBA00022843"/>
    </source>
</evidence>
<name>A0A7N0V738_KALFE</name>
<dbReference type="AlphaFoldDB" id="A0A7N0V738"/>
<evidence type="ECO:0000259" key="11">
    <source>
        <dbReference type="SMART" id="SM00128"/>
    </source>
</evidence>
<dbReference type="GO" id="GO:0046856">
    <property type="term" value="P:phosphatidylinositol dephosphorylation"/>
    <property type="evidence" value="ECO:0007669"/>
    <property type="project" value="InterPro"/>
</dbReference>
<comment type="cofactor">
    <cofactor evidence="1">
        <name>Mg(2+)</name>
        <dbReference type="ChEBI" id="CHEBI:18420"/>
    </cofactor>
</comment>
<feature type="compositionally biased region" description="Basic residues" evidence="10">
    <location>
        <begin position="44"/>
        <end position="60"/>
    </location>
</feature>
<keyword evidence="8" id="KW-0460">Magnesium</keyword>
<evidence type="ECO:0000256" key="3">
    <source>
        <dbReference type="ARBA" id="ARBA00022499"/>
    </source>
</evidence>
<keyword evidence="7" id="KW-0378">Hydrolase</keyword>
<dbReference type="Gramene" id="Kaladp0250s0005.1.v1.1">
    <property type="protein sequence ID" value="Kaladp0250s0005.1.v1.1"/>
    <property type="gene ID" value="Kaladp0250s0005.v1.1"/>
</dbReference>
<keyword evidence="13" id="KW-1185">Reference proteome</keyword>
<dbReference type="PANTHER" id="PTHR11200:SF261">
    <property type="entry name" value="TYPE I INOSITOL POLYPHOSPHATE 5-PHOSPHATASE 12"/>
    <property type="match status" value="1"/>
</dbReference>
<dbReference type="OMA" id="VFTLAHH"/>
<accession>A0A7N0V738</accession>
<dbReference type="InterPro" id="IPR015943">
    <property type="entry name" value="WD40/YVTN_repeat-like_dom_sf"/>
</dbReference>
<evidence type="ECO:0000256" key="10">
    <source>
        <dbReference type="SAM" id="MobiDB-lite"/>
    </source>
</evidence>
<dbReference type="Pfam" id="PF23754">
    <property type="entry name" value="Beta-prop_IP5PC_F"/>
    <property type="match status" value="1"/>
</dbReference>
<dbReference type="FunFam" id="2.130.10.10:FF:002156">
    <property type="entry name" value="Type I inositol polyphosphate 5-phosphatase 12"/>
    <property type="match status" value="1"/>
</dbReference>
<protein>
    <recommendedName>
        <fullName evidence="11">Inositol polyphosphate-related phosphatase domain-containing protein</fullName>
    </recommendedName>
</protein>
<keyword evidence="4" id="KW-0853">WD repeat</keyword>
<keyword evidence="3" id="KW-1017">Isopeptide bond</keyword>
<dbReference type="InterPro" id="IPR000300">
    <property type="entry name" value="IPPc"/>
</dbReference>
<dbReference type="GO" id="GO:0046872">
    <property type="term" value="F:metal ion binding"/>
    <property type="evidence" value="ECO:0007669"/>
    <property type="project" value="UniProtKB-KW"/>
</dbReference>
<evidence type="ECO:0000256" key="6">
    <source>
        <dbReference type="ARBA" id="ARBA00022737"/>
    </source>
</evidence>
<evidence type="ECO:0000256" key="7">
    <source>
        <dbReference type="ARBA" id="ARBA00022801"/>
    </source>
</evidence>
<evidence type="ECO:0000256" key="4">
    <source>
        <dbReference type="ARBA" id="ARBA00022574"/>
    </source>
</evidence>
<dbReference type="SUPFAM" id="SSF101908">
    <property type="entry name" value="Putative isomerase YbhE"/>
    <property type="match status" value="1"/>
</dbReference>
<evidence type="ECO:0000256" key="5">
    <source>
        <dbReference type="ARBA" id="ARBA00022723"/>
    </source>
</evidence>
<dbReference type="SUPFAM" id="SSF56219">
    <property type="entry name" value="DNase I-like"/>
    <property type="match status" value="1"/>
</dbReference>
<dbReference type="SMART" id="SM00320">
    <property type="entry name" value="WD40"/>
    <property type="match status" value="5"/>
</dbReference>